<dbReference type="RefSeq" id="WP_091356409.1">
    <property type="nucleotide sequence ID" value="NZ_AP025284.1"/>
</dbReference>
<evidence type="ECO:0000313" key="2">
    <source>
        <dbReference type="Proteomes" id="UP000198749"/>
    </source>
</evidence>
<dbReference type="Proteomes" id="UP000198749">
    <property type="component" value="Unassembled WGS sequence"/>
</dbReference>
<accession>A0A1H9GDA0</accession>
<dbReference type="EMBL" id="FOGB01000004">
    <property type="protein sequence ID" value="SEQ48059.1"/>
    <property type="molecule type" value="Genomic_DNA"/>
</dbReference>
<protein>
    <submittedName>
        <fullName evidence="1">Uncharacterized protein</fullName>
    </submittedName>
</protein>
<organism evidence="1 2">
    <name type="scientific">Amphritea atlantica</name>
    <dbReference type="NCBI Taxonomy" id="355243"/>
    <lineage>
        <taxon>Bacteria</taxon>
        <taxon>Pseudomonadati</taxon>
        <taxon>Pseudomonadota</taxon>
        <taxon>Gammaproteobacteria</taxon>
        <taxon>Oceanospirillales</taxon>
        <taxon>Oceanospirillaceae</taxon>
        <taxon>Amphritea</taxon>
    </lineage>
</organism>
<dbReference type="STRING" id="355243.SAMN03080615_01617"/>
<evidence type="ECO:0000313" key="1">
    <source>
        <dbReference type="EMBL" id="SEQ48059.1"/>
    </source>
</evidence>
<keyword evidence="2" id="KW-1185">Reference proteome</keyword>
<name>A0A1H9GDA0_9GAMM</name>
<gene>
    <name evidence="1" type="ORF">SAMN03080615_01617</name>
</gene>
<sequence>MEIDVQIERISNGFIVTGNDSTRTKQYYPSMESFVEDWVIDPIKDADKYFKEHNADGEIRRFKLKVEAA</sequence>
<dbReference type="AlphaFoldDB" id="A0A1H9GDA0"/>
<reference evidence="2" key="1">
    <citation type="submission" date="2016-10" db="EMBL/GenBank/DDBJ databases">
        <authorList>
            <person name="Varghese N."/>
            <person name="Submissions S."/>
        </authorList>
    </citation>
    <scope>NUCLEOTIDE SEQUENCE [LARGE SCALE GENOMIC DNA]</scope>
    <source>
        <strain evidence="2">DSM 18887</strain>
    </source>
</reference>
<proteinExistence type="predicted"/>